<dbReference type="InterPro" id="IPR016161">
    <property type="entry name" value="Ald_DH/histidinol_DH"/>
</dbReference>
<comment type="similarity">
    <text evidence="1">Belongs to the aldehyde dehydrogenase family.</text>
</comment>
<dbReference type="PANTHER" id="PTHR42986:SF1">
    <property type="entry name" value="BENZALDEHYDE DEHYDROGENASE YFMT"/>
    <property type="match status" value="1"/>
</dbReference>
<dbReference type="InterPro" id="IPR016162">
    <property type="entry name" value="Ald_DH_N"/>
</dbReference>
<reference evidence="6" key="1">
    <citation type="submission" date="2021-05" db="EMBL/GenBank/DDBJ databases">
        <title>Direct Submission.</title>
        <authorList>
            <person name="Li K."/>
            <person name="Gao J."/>
        </authorList>
    </citation>
    <scope>NUCLEOTIDE SEQUENCE [LARGE SCALE GENOMIC DNA]</scope>
    <source>
        <strain evidence="6">MG62</strain>
    </source>
</reference>
<dbReference type="InterPro" id="IPR016163">
    <property type="entry name" value="Ald_DH_C"/>
</dbReference>
<dbReference type="SUPFAM" id="SSF53720">
    <property type="entry name" value="ALDH-like"/>
    <property type="match status" value="1"/>
</dbReference>
<dbReference type="PANTHER" id="PTHR42986">
    <property type="entry name" value="BENZALDEHYDE DEHYDROGENASE YFMT"/>
    <property type="match status" value="1"/>
</dbReference>
<evidence type="ECO:0000256" key="2">
    <source>
        <dbReference type="ARBA" id="ARBA00023002"/>
    </source>
</evidence>
<evidence type="ECO:0000256" key="1">
    <source>
        <dbReference type="ARBA" id="ARBA00009986"/>
    </source>
</evidence>
<keyword evidence="2" id="KW-0560">Oxidoreductase</keyword>
<dbReference type="EMBL" id="CP075896">
    <property type="protein sequence ID" value="QWB21147.1"/>
    <property type="molecule type" value="Genomic_DNA"/>
</dbReference>
<dbReference type="Gene3D" id="3.40.309.10">
    <property type="entry name" value="Aldehyde Dehydrogenase, Chain A, domain 2"/>
    <property type="match status" value="1"/>
</dbReference>
<dbReference type="Proteomes" id="UP000679629">
    <property type="component" value="Chromosome"/>
</dbReference>
<dbReference type="PROSITE" id="PS00070">
    <property type="entry name" value="ALDEHYDE_DEHYDR_CYS"/>
    <property type="match status" value="1"/>
</dbReference>
<dbReference type="Gene3D" id="3.40.605.10">
    <property type="entry name" value="Aldehyde Dehydrogenase, Chain A, domain 1"/>
    <property type="match status" value="1"/>
</dbReference>
<name>A0ABX8FJ79_9ACTN</name>
<dbReference type="RefSeq" id="WP_215116561.1">
    <property type="nucleotide sequence ID" value="NZ_CP075896.1"/>
</dbReference>
<evidence type="ECO:0000256" key="3">
    <source>
        <dbReference type="ARBA" id="ARBA00023027"/>
    </source>
</evidence>
<evidence type="ECO:0000313" key="5">
    <source>
        <dbReference type="EMBL" id="QWB21147.1"/>
    </source>
</evidence>
<dbReference type="Pfam" id="PF00171">
    <property type="entry name" value="Aldedh"/>
    <property type="match status" value="1"/>
</dbReference>
<organism evidence="5 6">
    <name type="scientific">Streptomyces koelreuteriae</name>
    <dbReference type="NCBI Taxonomy" id="2838015"/>
    <lineage>
        <taxon>Bacteria</taxon>
        <taxon>Bacillati</taxon>
        <taxon>Actinomycetota</taxon>
        <taxon>Actinomycetes</taxon>
        <taxon>Kitasatosporales</taxon>
        <taxon>Streptomycetaceae</taxon>
        <taxon>Streptomyces</taxon>
    </lineage>
</organism>
<evidence type="ECO:0000259" key="4">
    <source>
        <dbReference type="Pfam" id="PF00171"/>
    </source>
</evidence>
<proteinExistence type="inferred from homology"/>
<protein>
    <submittedName>
        <fullName evidence="5">Aldehyde dehydrogenase family protein</fullName>
    </submittedName>
</protein>
<feature type="domain" description="Aldehyde dehydrogenase" evidence="4">
    <location>
        <begin position="23"/>
        <end position="478"/>
    </location>
</feature>
<evidence type="ECO:0000313" key="6">
    <source>
        <dbReference type="Proteomes" id="UP000679629"/>
    </source>
</evidence>
<keyword evidence="3" id="KW-0520">NAD</keyword>
<accession>A0ABX8FJ79</accession>
<gene>
    <name evidence="5" type="ORF">KJK29_00370</name>
</gene>
<sequence length="493" mass="50589">MAVNGTRWPDPAEWSGKIYSAGWRESEGGTRQVIEPATGHALADVGIASPADVAQAGARAAQAAGDWAAAPSDRVEVLLRASAALREHGDAFRDWIVRESAGVPAKGDYEIIAALAQLTHAVGLASLPRGEVLAPQAPGGTSLAWRVPLGVVGVINPWNAPLLFAMRALAPALALGNTVLLKPDPLTPVSGGVLVARLFEDAGLPDGVLHVLPGGAETGQAVAADPHVAMVAFTGSTEAGRMVARVAGEGLKRVSLELGGKNSIVVLEDADVEAAALAGAVSTFGYQGQACVAAGRHLVHADLVEAYTDALVGRARAMRVGDPREAGVSVGPVISEQQVSRIERIVDESVAVGARVLTGGRRDGLFYPPTVLDHVGRAMPAFTEEIFGPVAPVIPFHSEAEAVEIANDTAYGLTAAVHSGSVPRATAVAEQLRTGMVHINDVSAKDAANAPFGGMGISGNGSRIGGTASLEQFTQWRWMTAPGPLPGGLTGQC</sequence>
<dbReference type="InterPro" id="IPR015590">
    <property type="entry name" value="Aldehyde_DH_dom"/>
</dbReference>
<dbReference type="InterPro" id="IPR016160">
    <property type="entry name" value="Ald_DH_CS_CYS"/>
</dbReference>
<keyword evidence="6" id="KW-1185">Reference proteome</keyword>